<name>A0A392QLI9_9FABA</name>
<comment type="caution">
    <text evidence="1">The sequence shown here is derived from an EMBL/GenBank/DDBJ whole genome shotgun (WGS) entry which is preliminary data.</text>
</comment>
<protein>
    <submittedName>
        <fullName evidence="1">Transmembrane protein 214-A</fullName>
    </submittedName>
</protein>
<dbReference type="Proteomes" id="UP000265520">
    <property type="component" value="Unassembled WGS sequence"/>
</dbReference>
<evidence type="ECO:0000313" key="2">
    <source>
        <dbReference type="Proteomes" id="UP000265520"/>
    </source>
</evidence>
<proteinExistence type="predicted"/>
<keyword evidence="2" id="KW-1185">Reference proteome</keyword>
<feature type="non-terminal residue" evidence="1">
    <location>
        <position position="40"/>
    </location>
</feature>
<dbReference type="AlphaFoldDB" id="A0A392QLI9"/>
<keyword evidence="1" id="KW-0812">Transmembrane</keyword>
<keyword evidence="1" id="KW-0472">Membrane</keyword>
<reference evidence="1 2" key="1">
    <citation type="journal article" date="2018" name="Front. Plant Sci.">
        <title>Red Clover (Trifolium pratense) and Zigzag Clover (T. medium) - A Picture of Genomic Similarities and Differences.</title>
        <authorList>
            <person name="Dluhosova J."/>
            <person name="Istvanek J."/>
            <person name="Nedelnik J."/>
            <person name="Repkova J."/>
        </authorList>
    </citation>
    <scope>NUCLEOTIDE SEQUENCE [LARGE SCALE GENOMIC DNA]</scope>
    <source>
        <strain evidence="2">cv. 10/8</strain>
        <tissue evidence="1">Leaf</tissue>
    </source>
</reference>
<organism evidence="1 2">
    <name type="scientific">Trifolium medium</name>
    <dbReference type="NCBI Taxonomy" id="97028"/>
    <lineage>
        <taxon>Eukaryota</taxon>
        <taxon>Viridiplantae</taxon>
        <taxon>Streptophyta</taxon>
        <taxon>Embryophyta</taxon>
        <taxon>Tracheophyta</taxon>
        <taxon>Spermatophyta</taxon>
        <taxon>Magnoliopsida</taxon>
        <taxon>eudicotyledons</taxon>
        <taxon>Gunneridae</taxon>
        <taxon>Pentapetalae</taxon>
        <taxon>rosids</taxon>
        <taxon>fabids</taxon>
        <taxon>Fabales</taxon>
        <taxon>Fabaceae</taxon>
        <taxon>Papilionoideae</taxon>
        <taxon>50 kb inversion clade</taxon>
        <taxon>NPAAA clade</taxon>
        <taxon>Hologalegina</taxon>
        <taxon>IRL clade</taxon>
        <taxon>Trifolieae</taxon>
        <taxon>Trifolium</taxon>
    </lineage>
</organism>
<evidence type="ECO:0000313" key="1">
    <source>
        <dbReference type="EMBL" id="MCI25281.1"/>
    </source>
</evidence>
<accession>A0A392QLI9</accession>
<sequence>MVLRLKPDALISVLPTLTKMENTKYQGHDKVPLITWMVAQ</sequence>
<dbReference type="EMBL" id="LXQA010146311">
    <property type="protein sequence ID" value="MCI25281.1"/>
    <property type="molecule type" value="Genomic_DNA"/>
</dbReference>